<protein>
    <submittedName>
        <fullName evidence="1">Uncharacterized protein</fullName>
    </submittedName>
</protein>
<proteinExistence type="predicted"/>
<evidence type="ECO:0000313" key="2">
    <source>
        <dbReference type="Proteomes" id="UP000288805"/>
    </source>
</evidence>
<dbReference type="AlphaFoldDB" id="A0A438FGK6"/>
<sequence>MGVGGSCGLTLYASGMAPAVPGYIDSGSGLEFATWPLNADDGEAPSTKPGCVVPRFLLLTFLSPGGELVVVMNGFGKVWPSLPVTESAKFPTDGANVEASRPW</sequence>
<reference evidence="1 2" key="1">
    <citation type="journal article" date="2018" name="PLoS Genet.">
        <title>Population sequencing reveals clonal diversity and ancestral inbreeding in the grapevine cultivar Chardonnay.</title>
        <authorList>
            <person name="Roach M.J."/>
            <person name="Johnson D.L."/>
            <person name="Bohlmann J."/>
            <person name="van Vuuren H.J."/>
            <person name="Jones S.J."/>
            <person name="Pretorius I.S."/>
            <person name="Schmidt S.A."/>
            <person name="Borneman A.R."/>
        </authorList>
    </citation>
    <scope>NUCLEOTIDE SEQUENCE [LARGE SCALE GENOMIC DNA]</scope>
    <source>
        <strain evidence="2">cv. Chardonnay</strain>
        <tissue evidence="1">Leaf</tissue>
    </source>
</reference>
<accession>A0A438FGK6</accession>
<evidence type="ECO:0000313" key="1">
    <source>
        <dbReference type="EMBL" id="RVW59092.1"/>
    </source>
</evidence>
<dbReference type="Proteomes" id="UP000288805">
    <property type="component" value="Unassembled WGS sequence"/>
</dbReference>
<comment type="caution">
    <text evidence="1">The sequence shown here is derived from an EMBL/GenBank/DDBJ whole genome shotgun (WGS) entry which is preliminary data.</text>
</comment>
<dbReference type="EMBL" id="QGNW01000908">
    <property type="protein sequence ID" value="RVW59092.1"/>
    <property type="molecule type" value="Genomic_DNA"/>
</dbReference>
<name>A0A438FGK6_VITVI</name>
<organism evidence="1 2">
    <name type="scientific">Vitis vinifera</name>
    <name type="common">Grape</name>
    <dbReference type="NCBI Taxonomy" id="29760"/>
    <lineage>
        <taxon>Eukaryota</taxon>
        <taxon>Viridiplantae</taxon>
        <taxon>Streptophyta</taxon>
        <taxon>Embryophyta</taxon>
        <taxon>Tracheophyta</taxon>
        <taxon>Spermatophyta</taxon>
        <taxon>Magnoliopsida</taxon>
        <taxon>eudicotyledons</taxon>
        <taxon>Gunneridae</taxon>
        <taxon>Pentapetalae</taxon>
        <taxon>rosids</taxon>
        <taxon>Vitales</taxon>
        <taxon>Vitaceae</taxon>
        <taxon>Viteae</taxon>
        <taxon>Vitis</taxon>
    </lineage>
</organism>
<gene>
    <name evidence="1" type="ORF">CK203_113310</name>
</gene>